<protein>
    <submittedName>
        <fullName evidence="1">Uncharacterized protein</fullName>
    </submittedName>
</protein>
<accession>A0A182Q3Z9</accession>
<reference evidence="2" key="1">
    <citation type="submission" date="2014-01" db="EMBL/GenBank/DDBJ databases">
        <title>The Genome Sequence of Anopheles farauti FAR1 (V2).</title>
        <authorList>
            <consortium name="The Broad Institute Genomics Platform"/>
            <person name="Neafsey D.E."/>
            <person name="Besansky N."/>
            <person name="Howell P."/>
            <person name="Walton C."/>
            <person name="Young S.K."/>
            <person name="Zeng Q."/>
            <person name="Gargeya S."/>
            <person name="Fitzgerald M."/>
            <person name="Haas B."/>
            <person name="Abouelleil A."/>
            <person name="Allen A.W."/>
            <person name="Alvarado L."/>
            <person name="Arachchi H.M."/>
            <person name="Berlin A.M."/>
            <person name="Chapman S.B."/>
            <person name="Gainer-Dewar J."/>
            <person name="Goldberg J."/>
            <person name="Griggs A."/>
            <person name="Gujja S."/>
            <person name="Hansen M."/>
            <person name="Howarth C."/>
            <person name="Imamovic A."/>
            <person name="Ireland A."/>
            <person name="Larimer J."/>
            <person name="McCowan C."/>
            <person name="Murphy C."/>
            <person name="Pearson M."/>
            <person name="Poon T.W."/>
            <person name="Priest M."/>
            <person name="Roberts A."/>
            <person name="Saif S."/>
            <person name="Shea T."/>
            <person name="Sisk P."/>
            <person name="Sykes S."/>
            <person name="Wortman J."/>
            <person name="Nusbaum C."/>
            <person name="Birren B."/>
        </authorList>
    </citation>
    <scope>NUCLEOTIDE SEQUENCE [LARGE SCALE GENOMIC DNA]</scope>
    <source>
        <strain evidence="2">FAR1</strain>
    </source>
</reference>
<evidence type="ECO:0000313" key="1">
    <source>
        <dbReference type="EnsemblMetazoa" id="AFAF002617-PA"/>
    </source>
</evidence>
<keyword evidence="2" id="KW-1185">Reference proteome</keyword>
<dbReference type="VEuPathDB" id="VectorBase:AFAF002617"/>
<sequence length="174" mass="20291">TSRDQTNVSSNESTEIYQFVKNVSYATSKYKQDSHNSSHLIGPPLHYPEHAGFGYFYLLPSFGVWPMEAPSYAPEFGTAHLSVRENPPIHDYVIVSFEQPVYPSKILIYETYNPSAVYRVWARVNEGEWKLMWDVRDHHPEPIVFPEQARILEIHPPALKERTNMLRIEFSTRH</sequence>
<dbReference type="EnsemblMetazoa" id="AFAF002617-RA">
    <property type="protein sequence ID" value="AFAF002617-PA"/>
    <property type="gene ID" value="AFAF002617"/>
</dbReference>
<name>A0A182Q3Z9_9DIPT</name>
<dbReference type="EMBL" id="AXCN02002157">
    <property type="status" value="NOT_ANNOTATED_CDS"/>
    <property type="molecule type" value="Genomic_DNA"/>
</dbReference>
<dbReference type="AlphaFoldDB" id="A0A182Q3Z9"/>
<organism evidence="1 2">
    <name type="scientific">Anopheles farauti</name>
    <dbReference type="NCBI Taxonomy" id="69004"/>
    <lineage>
        <taxon>Eukaryota</taxon>
        <taxon>Metazoa</taxon>
        <taxon>Ecdysozoa</taxon>
        <taxon>Arthropoda</taxon>
        <taxon>Hexapoda</taxon>
        <taxon>Insecta</taxon>
        <taxon>Pterygota</taxon>
        <taxon>Neoptera</taxon>
        <taxon>Endopterygota</taxon>
        <taxon>Diptera</taxon>
        <taxon>Nematocera</taxon>
        <taxon>Culicoidea</taxon>
        <taxon>Culicidae</taxon>
        <taxon>Anophelinae</taxon>
        <taxon>Anopheles</taxon>
    </lineage>
</organism>
<dbReference type="STRING" id="69004.A0A182Q3Z9"/>
<evidence type="ECO:0000313" key="2">
    <source>
        <dbReference type="Proteomes" id="UP000075886"/>
    </source>
</evidence>
<proteinExistence type="predicted"/>
<dbReference type="Proteomes" id="UP000075886">
    <property type="component" value="Unassembled WGS sequence"/>
</dbReference>
<reference evidence="1" key="2">
    <citation type="submission" date="2020-05" db="UniProtKB">
        <authorList>
            <consortium name="EnsemblMetazoa"/>
        </authorList>
    </citation>
    <scope>IDENTIFICATION</scope>
    <source>
        <strain evidence="1">FAR1</strain>
    </source>
</reference>